<dbReference type="AlphaFoldDB" id="A0A7K0C4E0"/>
<proteinExistence type="predicted"/>
<evidence type="ECO:0000313" key="1">
    <source>
        <dbReference type="EMBL" id="MQY08226.1"/>
    </source>
</evidence>
<gene>
    <name evidence="1" type="ORF">ACRB68_63320</name>
</gene>
<dbReference type="EMBL" id="WEGH01000004">
    <property type="protein sequence ID" value="MQY08226.1"/>
    <property type="molecule type" value="Genomic_DNA"/>
</dbReference>
<comment type="caution">
    <text evidence="1">The sequence shown here is derived from an EMBL/GenBank/DDBJ whole genome shotgun (WGS) entry which is preliminary data.</text>
</comment>
<sequence length="296" mass="30984">MIGSVLVAAGVAVHAVRLRRRVAGLPRVPAAAGGPLRWDAATGTGDYTAATAAGAALPAPARRSATAYARRHRLQVLDLVPADLPVERALDLARTVDPAGKMADGRGAGFALLARTALLERSGERAQGLDPGAFGMATVRLRRCAAPGAEGLAVVPCRTTPRGHACRGRRSWLRGLGVAPSRAVAGSVAGYAAVLAAIAADPAWGPAPALAYCAAPYLVFARTPLRPRDLHRAALLRLVRTPWTWWATLTDPPVAPERDREQVRHRCRPEPAGRLAVPLALALGDACRVPARKDDG</sequence>
<dbReference type="OrthoDB" id="189743at2"/>
<name>A0A7K0C4E0_9ACTN</name>
<dbReference type="Proteomes" id="UP000487268">
    <property type="component" value="Unassembled WGS sequence"/>
</dbReference>
<reference evidence="1 2" key="1">
    <citation type="submission" date="2019-10" db="EMBL/GenBank/DDBJ databases">
        <title>Actinomadura rubteroloni sp. nov. and Actinomadura macrotermitis sp. nov., isolated from the gut of fungus growing-termite Macrotermes natalensis.</title>
        <authorList>
            <person name="Benndorf R."/>
            <person name="Martin K."/>
            <person name="Kuefner M."/>
            <person name="De Beer W."/>
            <person name="Kaster A.-K."/>
            <person name="Vollmers J."/>
            <person name="Poulsen M."/>
            <person name="Beemelmanns C."/>
        </authorList>
    </citation>
    <scope>NUCLEOTIDE SEQUENCE [LARGE SCALE GENOMIC DNA]</scope>
    <source>
        <strain evidence="1 2">RB68</strain>
    </source>
</reference>
<accession>A0A7K0C4E0</accession>
<evidence type="ECO:0000313" key="2">
    <source>
        <dbReference type="Proteomes" id="UP000487268"/>
    </source>
</evidence>
<protein>
    <submittedName>
        <fullName evidence="1">Uncharacterized protein</fullName>
    </submittedName>
</protein>
<dbReference type="RefSeq" id="WP_153538897.1">
    <property type="nucleotide sequence ID" value="NZ_WEGH01000004.1"/>
</dbReference>
<keyword evidence="2" id="KW-1185">Reference proteome</keyword>
<organism evidence="1 2">
    <name type="scientific">Actinomadura macrotermitis</name>
    <dbReference type="NCBI Taxonomy" id="2585200"/>
    <lineage>
        <taxon>Bacteria</taxon>
        <taxon>Bacillati</taxon>
        <taxon>Actinomycetota</taxon>
        <taxon>Actinomycetes</taxon>
        <taxon>Streptosporangiales</taxon>
        <taxon>Thermomonosporaceae</taxon>
        <taxon>Actinomadura</taxon>
    </lineage>
</organism>